<dbReference type="Proteomes" id="UP001221898">
    <property type="component" value="Unassembled WGS sequence"/>
</dbReference>
<keyword evidence="3" id="KW-0597">Phosphoprotein</keyword>
<dbReference type="PANTHER" id="PTHR22902">
    <property type="entry name" value="SESQUIPEDALIAN"/>
    <property type="match status" value="1"/>
</dbReference>
<evidence type="ECO:0000256" key="4">
    <source>
        <dbReference type="ARBA" id="ARBA00023034"/>
    </source>
</evidence>
<reference evidence="8" key="1">
    <citation type="journal article" date="2023" name="Science">
        <title>Genome structures resolve the early diversification of teleost fishes.</title>
        <authorList>
            <person name="Parey E."/>
            <person name="Louis A."/>
            <person name="Montfort J."/>
            <person name="Bouchez O."/>
            <person name="Roques C."/>
            <person name="Iampietro C."/>
            <person name="Lluch J."/>
            <person name="Castinel A."/>
            <person name="Donnadieu C."/>
            <person name="Desvignes T."/>
            <person name="Floi Bucao C."/>
            <person name="Jouanno E."/>
            <person name="Wen M."/>
            <person name="Mejri S."/>
            <person name="Dirks R."/>
            <person name="Jansen H."/>
            <person name="Henkel C."/>
            <person name="Chen W.J."/>
            <person name="Zahm M."/>
            <person name="Cabau C."/>
            <person name="Klopp C."/>
            <person name="Thompson A.W."/>
            <person name="Robinson-Rechavi M."/>
            <person name="Braasch I."/>
            <person name="Lecointre G."/>
            <person name="Bobe J."/>
            <person name="Postlethwait J.H."/>
            <person name="Berthelot C."/>
            <person name="Roest Crollius H."/>
            <person name="Guiguen Y."/>
        </authorList>
    </citation>
    <scope>NUCLEOTIDE SEQUENCE</scope>
    <source>
        <strain evidence="8">NC1722</strain>
    </source>
</reference>
<evidence type="ECO:0000313" key="8">
    <source>
        <dbReference type="EMBL" id="KAJ8377208.1"/>
    </source>
</evidence>
<dbReference type="GO" id="GO:0001881">
    <property type="term" value="P:receptor recycling"/>
    <property type="evidence" value="ECO:0007669"/>
    <property type="project" value="TreeGrafter"/>
</dbReference>
<dbReference type="EMBL" id="JAINUG010000361">
    <property type="protein sequence ID" value="KAJ8377208.1"/>
    <property type="molecule type" value="Genomic_DNA"/>
</dbReference>
<dbReference type="CDD" id="cd01247">
    <property type="entry name" value="PH_FAPP1_FAPP2"/>
    <property type="match status" value="1"/>
</dbReference>
<name>A0AAD7RC61_9TELE</name>
<feature type="region of interest" description="Disordered" evidence="6">
    <location>
        <begin position="179"/>
        <end position="297"/>
    </location>
</feature>
<evidence type="ECO:0000256" key="5">
    <source>
        <dbReference type="ARBA" id="ARBA00023136"/>
    </source>
</evidence>
<evidence type="ECO:0000256" key="3">
    <source>
        <dbReference type="ARBA" id="ARBA00022553"/>
    </source>
</evidence>
<comment type="caution">
    <text evidence="8">The sequence shown here is derived from an EMBL/GenBank/DDBJ whole genome shotgun (WGS) entry which is preliminary data.</text>
</comment>
<keyword evidence="9" id="KW-1185">Reference proteome</keyword>
<dbReference type="Pfam" id="PF00169">
    <property type="entry name" value="PH"/>
    <property type="match status" value="1"/>
</dbReference>
<dbReference type="GO" id="GO:0007032">
    <property type="term" value="P:endosome organization"/>
    <property type="evidence" value="ECO:0007669"/>
    <property type="project" value="TreeGrafter"/>
</dbReference>
<organism evidence="8 9">
    <name type="scientific">Aldrovandia affinis</name>
    <dbReference type="NCBI Taxonomy" id="143900"/>
    <lineage>
        <taxon>Eukaryota</taxon>
        <taxon>Metazoa</taxon>
        <taxon>Chordata</taxon>
        <taxon>Craniata</taxon>
        <taxon>Vertebrata</taxon>
        <taxon>Euteleostomi</taxon>
        <taxon>Actinopterygii</taxon>
        <taxon>Neopterygii</taxon>
        <taxon>Teleostei</taxon>
        <taxon>Notacanthiformes</taxon>
        <taxon>Halosauridae</taxon>
        <taxon>Aldrovandia</taxon>
    </lineage>
</organism>
<keyword evidence="4" id="KW-0333">Golgi apparatus</keyword>
<dbReference type="GO" id="GO:0005802">
    <property type="term" value="C:trans-Golgi network"/>
    <property type="evidence" value="ECO:0007669"/>
    <property type="project" value="TreeGrafter"/>
</dbReference>
<accession>A0AAD7RC61</accession>
<dbReference type="InterPro" id="IPR045188">
    <property type="entry name" value="Boi1/Boi2-like"/>
</dbReference>
<dbReference type="SMART" id="SM00233">
    <property type="entry name" value="PH"/>
    <property type="match status" value="1"/>
</dbReference>
<comment type="subcellular location">
    <subcellularLocation>
        <location evidence="2">Golgi apparatus</location>
        <location evidence="2">trans-Golgi network membrane</location>
    </subcellularLocation>
    <subcellularLocation>
        <location evidence="1">Membrane</location>
        <topology evidence="1">Peripheral membrane protein</topology>
    </subcellularLocation>
</comment>
<dbReference type="GO" id="GO:0016020">
    <property type="term" value="C:membrane"/>
    <property type="evidence" value="ECO:0007669"/>
    <property type="project" value="UniProtKB-SubCell"/>
</dbReference>
<dbReference type="SUPFAM" id="SSF50729">
    <property type="entry name" value="PH domain-like"/>
    <property type="match status" value="1"/>
</dbReference>
<feature type="domain" description="PH" evidence="7">
    <location>
        <begin position="1"/>
        <end position="93"/>
    </location>
</feature>
<dbReference type="AlphaFoldDB" id="A0AAD7RC61"/>
<feature type="compositionally biased region" description="Low complexity" evidence="6">
    <location>
        <begin position="218"/>
        <end position="230"/>
    </location>
</feature>
<feature type="compositionally biased region" description="Basic and acidic residues" evidence="6">
    <location>
        <begin position="234"/>
        <end position="243"/>
    </location>
</feature>
<evidence type="ECO:0000313" key="9">
    <source>
        <dbReference type="Proteomes" id="UP001221898"/>
    </source>
</evidence>
<gene>
    <name evidence="8" type="ORF">AAFF_G00265030</name>
</gene>
<proteinExistence type="predicted"/>
<dbReference type="FunFam" id="2.30.29.30:FF:000085">
    <property type="entry name" value="Pleckstrin homology domain-containing family A member 8"/>
    <property type="match status" value="1"/>
</dbReference>
<dbReference type="PANTHER" id="PTHR22902:SF27">
    <property type="entry name" value="PLECKSTRIN HOMOLOGY DOMAIN-CONTAINING FAMILY A MEMBER 3"/>
    <property type="match status" value="1"/>
</dbReference>
<dbReference type="GO" id="GO:0042147">
    <property type="term" value="P:retrograde transport, endosome to Golgi"/>
    <property type="evidence" value="ECO:0007669"/>
    <property type="project" value="TreeGrafter"/>
</dbReference>
<evidence type="ECO:0000259" key="7">
    <source>
        <dbReference type="PROSITE" id="PS50003"/>
    </source>
</evidence>
<dbReference type="GO" id="GO:0005769">
    <property type="term" value="C:early endosome"/>
    <property type="evidence" value="ECO:0007669"/>
    <property type="project" value="TreeGrafter"/>
</dbReference>
<dbReference type="InterPro" id="IPR011993">
    <property type="entry name" value="PH-like_dom_sf"/>
</dbReference>
<keyword evidence="5" id="KW-0472">Membrane</keyword>
<dbReference type="GO" id="GO:0055037">
    <property type="term" value="C:recycling endosome"/>
    <property type="evidence" value="ECO:0007669"/>
    <property type="project" value="TreeGrafter"/>
</dbReference>
<dbReference type="PROSITE" id="PS50003">
    <property type="entry name" value="PH_DOMAIN"/>
    <property type="match status" value="1"/>
</dbReference>
<evidence type="ECO:0000256" key="2">
    <source>
        <dbReference type="ARBA" id="ARBA00004198"/>
    </source>
</evidence>
<dbReference type="Gene3D" id="2.30.29.30">
    <property type="entry name" value="Pleckstrin-homology domain (PH domain)/Phosphotyrosine-binding domain (PTB)"/>
    <property type="match status" value="1"/>
</dbReference>
<dbReference type="GO" id="GO:0005829">
    <property type="term" value="C:cytosol"/>
    <property type="evidence" value="ECO:0007669"/>
    <property type="project" value="GOC"/>
</dbReference>
<protein>
    <recommendedName>
        <fullName evidence="7">PH domain-containing protein</fullName>
    </recommendedName>
</protein>
<evidence type="ECO:0000256" key="1">
    <source>
        <dbReference type="ARBA" id="ARBA00004170"/>
    </source>
</evidence>
<feature type="compositionally biased region" description="Basic and acidic residues" evidence="6">
    <location>
        <begin position="207"/>
        <end position="217"/>
    </location>
</feature>
<dbReference type="InterPro" id="IPR001849">
    <property type="entry name" value="PH_domain"/>
</dbReference>
<sequence length="297" mass="32942">MEGTLQKWTNYLSGWQPRWFVLDGGTLSYYDSQEDARKGCKGSIKISACEIQVHPSDTRRVDLTVPGQQYFYLRAINTAERQRWLVAMGTAKACLTDNRTRIEKELQENAEALRTKMSELRLYCDLLCQQVSRIRESALPEELSAAVEDGGDMNLQLRPAAPHPLTPATDTITFHKVSAARQRSPCQSEQGALLKGSPAETTPSQSEEPRPAEEDRPGASGAELAEGAALVNRGGEEQEKGGFEEEDSTAVSREQEVSVIQTEEEQSVGQEVMSHRWSRAERGSILTGHTRHPGLQD</sequence>
<evidence type="ECO:0000256" key="6">
    <source>
        <dbReference type="SAM" id="MobiDB-lite"/>
    </source>
</evidence>